<dbReference type="EnsemblBacteria" id="ABF43389">
    <property type="protein sequence ID" value="ABF43389"/>
    <property type="gene ID" value="Acid345_4389"/>
</dbReference>
<dbReference type="Pfam" id="PF03551">
    <property type="entry name" value="PadR"/>
    <property type="match status" value="1"/>
</dbReference>
<dbReference type="HOGENOM" id="CLU_089258_4_0_0"/>
<dbReference type="eggNOG" id="COG1695">
    <property type="taxonomic scope" value="Bacteria"/>
</dbReference>
<feature type="region of interest" description="Disordered" evidence="1">
    <location>
        <begin position="199"/>
        <end position="220"/>
    </location>
</feature>
<dbReference type="EMBL" id="CP000360">
    <property type="protein sequence ID" value="ABF43389.1"/>
    <property type="molecule type" value="Genomic_DNA"/>
</dbReference>
<proteinExistence type="predicted"/>
<organism evidence="3 4">
    <name type="scientific">Koribacter versatilis (strain Ellin345)</name>
    <dbReference type="NCBI Taxonomy" id="204669"/>
    <lineage>
        <taxon>Bacteria</taxon>
        <taxon>Pseudomonadati</taxon>
        <taxon>Acidobacteriota</taxon>
        <taxon>Terriglobia</taxon>
        <taxon>Terriglobales</taxon>
        <taxon>Candidatus Korobacteraceae</taxon>
        <taxon>Candidatus Korobacter</taxon>
    </lineage>
</organism>
<dbReference type="PANTHER" id="PTHR33169">
    <property type="entry name" value="PADR-FAMILY TRANSCRIPTIONAL REGULATOR"/>
    <property type="match status" value="1"/>
</dbReference>
<dbReference type="PANTHER" id="PTHR33169:SF14">
    <property type="entry name" value="TRANSCRIPTIONAL REGULATOR RV3488"/>
    <property type="match status" value="1"/>
</dbReference>
<feature type="domain" description="Transcription regulator PadR N-terminal" evidence="2">
    <location>
        <begin position="16"/>
        <end position="92"/>
    </location>
</feature>
<evidence type="ECO:0000313" key="3">
    <source>
        <dbReference type="EMBL" id="ABF43389.1"/>
    </source>
</evidence>
<name>Q1IIB1_KORVE</name>
<dbReference type="Proteomes" id="UP000002432">
    <property type="component" value="Chromosome"/>
</dbReference>
<gene>
    <name evidence="3" type="ordered locus">Acid345_4389</name>
</gene>
<keyword evidence="4" id="KW-1185">Reference proteome</keyword>
<dbReference type="InterPro" id="IPR005149">
    <property type="entry name" value="Tscrpt_reg_PadR_N"/>
</dbReference>
<evidence type="ECO:0000259" key="2">
    <source>
        <dbReference type="Pfam" id="PF03551"/>
    </source>
</evidence>
<accession>Q1IIB1</accession>
<dbReference type="STRING" id="204669.Acid345_4389"/>
<feature type="compositionally biased region" description="Basic and acidic residues" evidence="1">
    <location>
        <begin position="201"/>
        <end position="214"/>
    </location>
</feature>
<reference evidence="3 4" key="1">
    <citation type="journal article" date="2009" name="Appl. Environ. Microbiol.">
        <title>Three genomes from the phylum Acidobacteria provide insight into the lifestyles of these microorganisms in soils.</title>
        <authorList>
            <person name="Ward N.L."/>
            <person name="Challacombe J.F."/>
            <person name="Janssen P.H."/>
            <person name="Henrissat B."/>
            <person name="Coutinho P.M."/>
            <person name="Wu M."/>
            <person name="Xie G."/>
            <person name="Haft D.H."/>
            <person name="Sait M."/>
            <person name="Badger J."/>
            <person name="Barabote R.D."/>
            <person name="Bradley B."/>
            <person name="Brettin T.S."/>
            <person name="Brinkac L.M."/>
            <person name="Bruce D."/>
            <person name="Creasy T."/>
            <person name="Daugherty S.C."/>
            <person name="Davidsen T.M."/>
            <person name="DeBoy R.T."/>
            <person name="Detter J.C."/>
            <person name="Dodson R.J."/>
            <person name="Durkin A.S."/>
            <person name="Ganapathy A."/>
            <person name="Gwinn-Giglio M."/>
            <person name="Han C.S."/>
            <person name="Khouri H."/>
            <person name="Kiss H."/>
            <person name="Kothari S.P."/>
            <person name="Madupu R."/>
            <person name="Nelson K.E."/>
            <person name="Nelson W.C."/>
            <person name="Paulsen I."/>
            <person name="Penn K."/>
            <person name="Ren Q."/>
            <person name="Rosovitz M.J."/>
            <person name="Selengut J.D."/>
            <person name="Shrivastava S."/>
            <person name="Sullivan S.A."/>
            <person name="Tapia R."/>
            <person name="Thompson L.S."/>
            <person name="Watkins K.L."/>
            <person name="Yang Q."/>
            <person name="Yu C."/>
            <person name="Zafar N."/>
            <person name="Zhou L."/>
            <person name="Kuske C.R."/>
        </authorList>
    </citation>
    <scope>NUCLEOTIDE SEQUENCE [LARGE SCALE GENOMIC DNA]</scope>
    <source>
        <strain evidence="3 4">Ellin345</strain>
    </source>
</reference>
<protein>
    <submittedName>
        <fullName evidence="3">Transcriptional regulator, PadR family</fullName>
    </submittedName>
</protein>
<sequence length="220" mass="24925">MRTKQQERFGLWELAVLALLREAPMHPYQMQKLLRQRHKDEILSLKRGSLYHAIHRLEAAELIDAVRTARDGKRPERTTYRIAAAGKNALQEWMQQMIGVPKQESSDFMAALSFLPLLTVETTTKKLAERAAALEAEIAGMAGGIKVTAEWLPRIHLVESEYLLAMRKAELAWVRGLEADLRSGKLAWDGEEILKNPHVVKAREDAGKDAEPRRAGRKSK</sequence>
<dbReference type="RefSeq" id="WP_011525186.1">
    <property type="nucleotide sequence ID" value="NC_008009.1"/>
</dbReference>
<dbReference type="AlphaFoldDB" id="Q1IIB1"/>
<dbReference type="InterPro" id="IPR052509">
    <property type="entry name" value="Metal_resp_DNA-bind_regulator"/>
</dbReference>
<dbReference type="KEGG" id="aba:Acid345_4389"/>
<dbReference type="InterPro" id="IPR036388">
    <property type="entry name" value="WH-like_DNA-bd_sf"/>
</dbReference>
<dbReference type="InterPro" id="IPR036390">
    <property type="entry name" value="WH_DNA-bd_sf"/>
</dbReference>
<evidence type="ECO:0000313" key="4">
    <source>
        <dbReference type="Proteomes" id="UP000002432"/>
    </source>
</evidence>
<dbReference type="OrthoDB" id="9808762at2"/>
<dbReference type="Gene3D" id="1.10.10.10">
    <property type="entry name" value="Winged helix-like DNA-binding domain superfamily/Winged helix DNA-binding domain"/>
    <property type="match status" value="1"/>
</dbReference>
<dbReference type="SUPFAM" id="SSF46785">
    <property type="entry name" value="Winged helix' DNA-binding domain"/>
    <property type="match status" value="1"/>
</dbReference>
<evidence type="ECO:0000256" key="1">
    <source>
        <dbReference type="SAM" id="MobiDB-lite"/>
    </source>
</evidence>